<evidence type="ECO:0000256" key="3">
    <source>
        <dbReference type="ARBA" id="ARBA00023237"/>
    </source>
</evidence>
<dbReference type="PANTHER" id="PTHR37482">
    <property type="entry name" value="OUTER MEMBRANE PROTEIN ASSEMBLY FACTOR BAME"/>
    <property type="match status" value="1"/>
</dbReference>
<feature type="domain" description="Outer membrane protein assembly factor BamE" evidence="5">
    <location>
        <begin position="32"/>
        <end position="101"/>
    </location>
</feature>
<comment type="subcellular location">
    <subcellularLocation>
        <location evidence="4">Cell outer membrane</location>
    </subcellularLocation>
</comment>
<accession>A0A5B0X5G0</accession>
<protein>
    <recommendedName>
        <fullName evidence="4">Outer membrane protein assembly factor BamE</fullName>
    </recommendedName>
</protein>
<dbReference type="InterPro" id="IPR037873">
    <property type="entry name" value="BamE-like"/>
</dbReference>
<dbReference type="RefSeq" id="WP_149610062.1">
    <property type="nucleotide sequence ID" value="NZ_VTUX01000001.1"/>
</dbReference>
<dbReference type="InterPro" id="IPR007450">
    <property type="entry name" value="BamE_dom"/>
</dbReference>
<dbReference type="GO" id="GO:0030674">
    <property type="term" value="F:protein-macromolecule adaptor activity"/>
    <property type="evidence" value="ECO:0007669"/>
    <property type="project" value="TreeGrafter"/>
</dbReference>
<dbReference type="PANTHER" id="PTHR37482:SF1">
    <property type="entry name" value="OUTER MEMBRANE PROTEIN ASSEMBLY FACTOR BAME"/>
    <property type="match status" value="1"/>
</dbReference>
<organism evidence="6 7">
    <name type="scientific">Pseudohalioglobus sediminis</name>
    <dbReference type="NCBI Taxonomy" id="2606449"/>
    <lineage>
        <taxon>Bacteria</taxon>
        <taxon>Pseudomonadati</taxon>
        <taxon>Pseudomonadota</taxon>
        <taxon>Gammaproteobacteria</taxon>
        <taxon>Cellvibrionales</taxon>
        <taxon>Halieaceae</taxon>
        <taxon>Pseudohalioglobus</taxon>
    </lineage>
</organism>
<keyword evidence="1 4" id="KW-0732">Signal</keyword>
<gene>
    <name evidence="4" type="primary">bamE</name>
    <name evidence="6" type="ORF">F0M18_03975</name>
</gene>
<keyword evidence="2 4" id="KW-0472">Membrane</keyword>
<proteinExistence type="inferred from homology"/>
<dbReference type="AlphaFoldDB" id="A0A5B0X5G0"/>
<dbReference type="HAMAP" id="MF_00925">
    <property type="entry name" value="OM_assembly_BamE"/>
    <property type="match status" value="1"/>
</dbReference>
<sequence>MRMLLVALAITCLTACGAVGFPGVYRIDVEQGNIVTQDMVEQLQPGMSKRQVRFILGTPLIEDTFNRDRWDYVYNNRNGLEVLSESTLTVVFEGDTLVDVQGDFPTPAFGGDTAAAPEQPAEG</sequence>
<dbReference type="EMBL" id="VTUX01000001">
    <property type="protein sequence ID" value="KAA1194594.1"/>
    <property type="molecule type" value="Genomic_DNA"/>
</dbReference>
<comment type="subunit">
    <text evidence="4">Part of the Bam complex.</text>
</comment>
<comment type="function">
    <text evidence="4">Part of the outer membrane protein assembly complex, which is involved in assembly and insertion of beta-barrel proteins into the outer membrane.</text>
</comment>
<dbReference type="InterPro" id="IPR026592">
    <property type="entry name" value="BamE"/>
</dbReference>
<dbReference type="Proteomes" id="UP000323708">
    <property type="component" value="Unassembled WGS sequence"/>
</dbReference>
<keyword evidence="7" id="KW-1185">Reference proteome</keyword>
<evidence type="ECO:0000313" key="6">
    <source>
        <dbReference type="EMBL" id="KAA1194594.1"/>
    </source>
</evidence>
<dbReference type="GO" id="GO:0043165">
    <property type="term" value="P:Gram-negative-bacterium-type cell outer membrane assembly"/>
    <property type="evidence" value="ECO:0007669"/>
    <property type="project" value="UniProtKB-UniRule"/>
</dbReference>
<evidence type="ECO:0000313" key="7">
    <source>
        <dbReference type="Proteomes" id="UP000323708"/>
    </source>
</evidence>
<evidence type="ECO:0000256" key="1">
    <source>
        <dbReference type="ARBA" id="ARBA00022729"/>
    </source>
</evidence>
<evidence type="ECO:0000256" key="2">
    <source>
        <dbReference type="ARBA" id="ARBA00023136"/>
    </source>
</evidence>
<dbReference type="Gene3D" id="3.30.1450.10">
    <property type="match status" value="1"/>
</dbReference>
<dbReference type="GO" id="GO:1990063">
    <property type="term" value="C:Bam protein complex"/>
    <property type="evidence" value="ECO:0007669"/>
    <property type="project" value="TreeGrafter"/>
</dbReference>
<name>A0A5B0X5G0_9GAMM</name>
<dbReference type="GO" id="GO:0051205">
    <property type="term" value="P:protein insertion into membrane"/>
    <property type="evidence" value="ECO:0007669"/>
    <property type="project" value="UniProtKB-UniRule"/>
</dbReference>
<keyword evidence="3 4" id="KW-0998">Cell outer membrane</keyword>
<comment type="similarity">
    <text evidence="4">Belongs to the BamE family.</text>
</comment>
<evidence type="ECO:0000259" key="5">
    <source>
        <dbReference type="Pfam" id="PF04355"/>
    </source>
</evidence>
<evidence type="ECO:0000256" key="4">
    <source>
        <dbReference type="HAMAP-Rule" id="MF_00925"/>
    </source>
</evidence>
<dbReference type="Pfam" id="PF04355">
    <property type="entry name" value="BamE"/>
    <property type="match status" value="1"/>
</dbReference>
<reference evidence="6 7" key="1">
    <citation type="submission" date="2019-09" db="EMBL/GenBank/DDBJ databases">
        <authorList>
            <person name="Chen X.-Y."/>
        </authorList>
    </citation>
    <scope>NUCLEOTIDE SEQUENCE [LARGE SCALE GENOMIC DNA]</scope>
    <source>
        <strain evidence="6 7">NY5</strain>
    </source>
</reference>
<comment type="caution">
    <text evidence="6">The sequence shown here is derived from an EMBL/GenBank/DDBJ whole genome shotgun (WGS) entry which is preliminary data.</text>
</comment>